<dbReference type="Proteomes" id="UP000276215">
    <property type="component" value="Unassembled WGS sequence"/>
</dbReference>
<sequence>MAEPLQFSPYVNSIGFFLPRVMITNPGSQYNPAPPPSAFQAGMAELEKKAKKAAAEWASQPPSHSPQAAPSRSESPREPTSRKQLSDKAPGRSSSGGSCSGSGSGNGDDLVVHHPLRKRSRIEDLSSANKEAGAAILLKRKMSIQDVPSWVLKEVLKWQVQGEDTRVTVREIANLVLVSKEFRILFHPELIHEGIRHAARTRNHKLLRRLITMTPTVNFPAWDRRIGRKTHDITLPPVGAPLHECAGANDPIGVVMLLSAGADPNFCDCRHETALHRAAKTGGPLILVLLLKVGGDCAIRDIHMWTPFDVAIAHNNIPMIYAIWRLCRHLDGAWQPCSKVMMDPTGTSPIHKALNTDCRATLELLLALPHKVDVRDVTGATPLIYALRKEKCGRILHLLMKGKPTPDALLKDRSGKTSLFYTEYRSCKDPVAKMLFEKYYSGLRFNAGLLAARIEYNRRFEHDPSEHSFVFHY</sequence>
<feature type="repeat" description="ANK" evidence="3">
    <location>
        <begin position="270"/>
        <end position="302"/>
    </location>
</feature>
<evidence type="ECO:0000256" key="2">
    <source>
        <dbReference type="ARBA" id="ARBA00023043"/>
    </source>
</evidence>
<reference evidence="5 6" key="1">
    <citation type="journal article" date="2018" name="Nat. Ecol. Evol.">
        <title>Pezizomycetes genomes reveal the molecular basis of ectomycorrhizal truffle lifestyle.</title>
        <authorList>
            <person name="Murat C."/>
            <person name="Payen T."/>
            <person name="Noel B."/>
            <person name="Kuo A."/>
            <person name="Morin E."/>
            <person name="Chen J."/>
            <person name="Kohler A."/>
            <person name="Krizsan K."/>
            <person name="Balestrini R."/>
            <person name="Da Silva C."/>
            <person name="Montanini B."/>
            <person name="Hainaut M."/>
            <person name="Levati E."/>
            <person name="Barry K.W."/>
            <person name="Belfiori B."/>
            <person name="Cichocki N."/>
            <person name="Clum A."/>
            <person name="Dockter R.B."/>
            <person name="Fauchery L."/>
            <person name="Guy J."/>
            <person name="Iotti M."/>
            <person name="Le Tacon F."/>
            <person name="Lindquist E.A."/>
            <person name="Lipzen A."/>
            <person name="Malagnac F."/>
            <person name="Mello A."/>
            <person name="Molinier V."/>
            <person name="Miyauchi S."/>
            <person name="Poulain J."/>
            <person name="Riccioni C."/>
            <person name="Rubini A."/>
            <person name="Sitrit Y."/>
            <person name="Splivallo R."/>
            <person name="Traeger S."/>
            <person name="Wang M."/>
            <person name="Zifcakova L."/>
            <person name="Wipf D."/>
            <person name="Zambonelli A."/>
            <person name="Paolocci F."/>
            <person name="Nowrousian M."/>
            <person name="Ottonello S."/>
            <person name="Baldrian P."/>
            <person name="Spatafora J.W."/>
            <person name="Henrissat B."/>
            <person name="Nagy L.G."/>
            <person name="Aury J.M."/>
            <person name="Wincker P."/>
            <person name="Grigoriev I.V."/>
            <person name="Bonfante P."/>
            <person name="Martin F.M."/>
        </authorList>
    </citation>
    <scope>NUCLEOTIDE SEQUENCE [LARGE SCALE GENOMIC DNA]</scope>
    <source>
        <strain evidence="5 6">120613-1</strain>
    </source>
</reference>
<keyword evidence="2 3" id="KW-0040">ANK repeat</keyword>
<dbReference type="STRING" id="1336337.A0A3N4K030"/>
<dbReference type="SUPFAM" id="SSF48403">
    <property type="entry name" value="Ankyrin repeat"/>
    <property type="match status" value="1"/>
</dbReference>
<dbReference type="Gene3D" id="1.25.40.20">
    <property type="entry name" value="Ankyrin repeat-containing domain"/>
    <property type="match status" value="1"/>
</dbReference>
<dbReference type="Pfam" id="PF12796">
    <property type="entry name" value="Ank_2"/>
    <property type="match status" value="1"/>
</dbReference>
<dbReference type="PROSITE" id="PS50088">
    <property type="entry name" value="ANK_REPEAT"/>
    <property type="match status" value="1"/>
</dbReference>
<dbReference type="EMBL" id="ML120367">
    <property type="protein sequence ID" value="RPB02552.1"/>
    <property type="molecule type" value="Genomic_DNA"/>
</dbReference>
<dbReference type="InterPro" id="IPR050776">
    <property type="entry name" value="Ank_Repeat/CDKN_Inhibitor"/>
</dbReference>
<dbReference type="SMART" id="SM00248">
    <property type="entry name" value="ANK"/>
    <property type="match status" value="5"/>
</dbReference>
<protein>
    <submittedName>
        <fullName evidence="5">Ankyrin</fullName>
    </submittedName>
</protein>
<gene>
    <name evidence="5" type="ORF">L873DRAFT_1672925</name>
</gene>
<dbReference type="OrthoDB" id="341259at2759"/>
<evidence type="ECO:0000256" key="4">
    <source>
        <dbReference type="SAM" id="MobiDB-lite"/>
    </source>
</evidence>
<feature type="region of interest" description="Disordered" evidence="4">
    <location>
        <begin position="32"/>
        <end position="111"/>
    </location>
</feature>
<evidence type="ECO:0000313" key="6">
    <source>
        <dbReference type="Proteomes" id="UP000276215"/>
    </source>
</evidence>
<dbReference type="InterPro" id="IPR036770">
    <property type="entry name" value="Ankyrin_rpt-contain_sf"/>
</dbReference>
<evidence type="ECO:0000313" key="5">
    <source>
        <dbReference type="EMBL" id="RPB02552.1"/>
    </source>
</evidence>
<dbReference type="PANTHER" id="PTHR24201">
    <property type="entry name" value="ANK_REP_REGION DOMAIN-CONTAINING PROTEIN"/>
    <property type="match status" value="1"/>
</dbReference>
<dbReference type="AlphaFoldDB" id="A0A3N4K030"/>
<organism evidence="5 6">
    <name type="scientific">Choiromyces venosus 120613-1</name>
    <dbReference type="NCBI Taxonomy" id="1336337"/>
    <lineage>
        <taxon>Eukaryota</taxon>
        <taxon>Fungi</taxon>
        <taxon>Dikarya</taxon>
        <taxon>Ascomycota</taxon>
        <taxon>Pezizomycotina</taxon>
        <taxon>Pezizomycetes</taxon>
        <taxon>Pezizales</taxon>
        <taxon>Tuberaceae</taxon>
        <taxon>Choiromyces</taxon>
    </lineage>
</organism>
<dbReference type="InterPro" id="IPR002110">
    <property type="entry name" value="Ankyrin_rpt"/>
</dbReference>
<evidence type="ECO:0000256" key="3">
    <source>
        <dbReference type="PROSITE-ProRule" id="PRU00023"/>
    </source>
</evidence>
<keyword evidence="6" id="KW-1185">Reference proteome</keyword>
<feature type="compositionally biased region" description="Basic and acidic residues" evidence="4">
    <location>
        <begin position="74"/>
        <end position="90"/>
    </location>
</feature>
<feature type="compositionally biased region" description="Low complexity" evidence="4">
    <location>
        <begin position="55"/>
        <end position="73"/>
    </location>
</feature>
<accession>A0A3N4K030</accession>
<keyword evidence="1" id="KW-0677">Repeat</keyword>
<proteinExistence type="predicted"/>
<evidence type="ECO:0000256" key="1">
    <source>
        <dbReference type="ARBA" id="ARBA00022737"/>
    </source>
</evidence>
<name>A0A3N4K030_9PEZI</name>